<dbReference type="InterPro" id="IPR029069">
    <property type="entry name" value="HotDog_dom_sf"/>
</dbReference>
<dbReference type="STRING" id="871963.Desdi_2140"/>
<dbReference type="Proteomes" id="UP000010797">
    <property type="component" value="Chromosome"/>
</dbReference>
<feature type="active site" evidence="1">
    <location>
        <position position="43"/>
    </location>
</feature>
<organism evidence="4 5">
    <name type="scientific">Desulfitobacterium dichloroeliminans (strain LMG P-21439 / DCA1)</name>
    <dbReference type="NCBI Taxonomy" id="871963"/>
    <lineage>
        <taxon>Bacteria</taxon>
        <taxon>Bacillati</taxon>
        <taxon>Bacillota</taxon>
        <taxon>Clostridia</taxon>
        <taxon>Eubacteriales</taxon>
        <taxon>Desulfitobacteriaceae</taxon>
        <taxon>Desulfitobacterium</taxon>
    </lineage>
</organism>
<keyword evidence="5" id="KW-1185">Reference proteome</keyword>
<evidence type="ECO:0000256" key="1">
    <source>
        <dbReference type="PIRSR" id="PIRSR014972-1"/>
    </source>
</evidence>
<dbReference type="HOGENOM" id="CLU_119426_0_1_9"/>
<dbReference type="Gene3D" id="3.10.129.10">
    <property type="entry name" value="Hotdog Thioesterase"/>
    <property type="match status" value="1"/>
</dbReference>
<sequence length="129" mass="13966">MGELTLGAKGRAEKLVDQTNTAKTMGSGSLDVFATPSLVAMMEEAAVGALALEDGQSSVGVSIEIKHTAATPLGMKVWAVAELLEIDRRRLVFKLEAFDEKELIGTGVHERFLIDAEKFMKKTLSKRSE</sequence>
<evidence type="ECO:0000256" key="2">
    <source>
        <dbReference type="PIRSR" id="PIRSR014972-2"/>
    </source>
</evidence>
<dbReference type="InterPro" id="IPR054485">
    <property type="entry name" value="FlK-like_dom"/>
</dbReference>
<gene>
    <name evidence="4" type="ordered locus">Desdi_2140</name>
</gene>
<dbReference type="SUPFAM" id="SSF54637">
    <property type="entry name" value="Thioesterase/thiol ester dehydrase-isomerase"/>
    <property type="match status" value="1"/>
</dbReference>
<dbReference type="InterPro" id="IPR025540">
    <property type="entry name" value="FlK"/>
</dbReference>
<proteinExistence type="predicted"/>
<dbReference type="KEGG" id="ddl:Desdi_2140"/>
<feature type="active site" evidence="1">
    <location>
        <position position="35"/>
    </location>
</feature>
<dbReference type="Pfam" id="PF22636">
    <property type="entry name" value="FlK"/>
    <property type="match status" value="1"/>
</dbReference>
<dbReference type="eggNOG" id="COG5496">
    <property type="taxonomic scope" value="Bacteria"/>
</dbReference>
<feature type="binding site" evidence="2">
    <location>
        <position position="60"/>
    </location>
    <ligand>
        <name>CoA</name>
        <dbReference type="ChEBI" id="CHEBI:57287"/>
    </ligand>
</feature>
<dbReference type="OrthoDB" id="6902891at2"/>
<dbReference type="AlphaFoldDB" id="L0FAB3"/>
<evidence type="ECO:0000313" key="5">
    <source>
        <dbReference type="Proteomes" id="UP000010797"/>
    </source>
</evidence>
<accession>L0FAB3</accession>
<name>L0FAB3_DESDL</name>
<feature type="binding site" evidence="2">
    <location>
        <position position="111"/>
    </location>
    <ligand>
        <name>substrate</name>
    </ligand>
</feature>
<reference evidence="5" key="1">
    <citation type="submission" date="2012-02" db="EMBL/GenBank/DDBJ databases">
        <title>Complete sequence of Desulfitobacterium dichloroeliminans LMG P-21439.</title>
        <authorList>
            <person name="Lucas S."/>
            <person name="Han J."/>
            <person name="Lapidus A."/>
            <person name="Cheng J.-F."/>
            <person name="Goodwin L."/>
            <person name="Pitluck S."/>
            <person name="Peters L."/>
            <person name="Ovchinnikova G."/>
            <person name="Teshima H."/>
            <person name="Detter J.C."/>
            <person name="Han C."/>
            <person name="Tapia R."/>
            <person name="Land M."/>
            <person name="Hauser L."/>
            <person name="Kyrpides N."/>
            <person name="Ivanova N."/>
            <person name="Pagani I."/>
            <person name="Kruse T."/>
            <person name="de Vos W.M."/>
            <person name="Boon N."/>
            <person name="Smidt H."/>
            <person name="Woyke T."/>
        </authorList>
    </citation>
    <scope>NUCLEOTIDE SEQUENCE [LARGE SCALE GENOMIC DNA]</scope>
    <source>
        <strain evidence="5">LMG P-21439 / DCA1</strain>
    </source>
</reference>
<dbReference type="PANTHER" id="PTHR36934:SF1">
    <property type="entry name" value="THIOESTERASE DOMAIN-CONTAINING PROTEIN"/>
    <property type="match status" value="1"/>
</dbReference>
<evidence type="ECO:0000259" key="3">
    <source>
        <dbReference type="Pfam" id="PF22636"/>
    </source>
</evidence>
<dbReference type="PIRSF" id="PIRSF014972">
    <property type="entry name" value="FlK"/>
    <property type="match status" value="1"/>
</dbReference>
<feature type="binding site" evidence="2">
    <location>
        <position position="60"/>
    </location>
    <ligand>
        <name>substrate</name>
    </ligand>
</feature>
<dbReference type="PANTHER" id="PTHR36934">
    <property type="entry name" value="BLR0278 PROTEIN"/>
    <property type="match status" value="1"/>
</dbReference>
<evidence type="ECO:0000313" key="4">
    <source>
        <dbReference type="EMBL" id="AGA69581.1"/>
    </source>
</evidence>
<dbReference type="RefSeq" id="WP_015262561.1">
    <property type="nucleotide sequence ID" value="NC_019903.1"/>
</dbReference>
<feature type="domain" description="Fluoroacetyl-CoA-specific thioesterase-like" evidence="3">
    <location>
        <begin position="16"/>
        <end position="116"/>
    </location>
</feature>
<feature type="active site" evidence="1">
    <location>
        <position position="67"/>
    </location>
</feature>
<dbReference type="EMBL" id="CP003344">
    <property type="protein sequence ID" value="AGA69581.1"/>
    <property type="molecule type" value="Genomic_DNA"/>
</dbReference>
<protein>
    <submittedName>
        <fullName evidence="4">Putative thioesterase</fullName>
    </submittedName>
</protein>